<dbReference type="GeneID" id="111153206"/>
<protein>
    <submittedName>
        <fullName evidence="3">Neural Wiskott-Aldrich syndrome protein-like</fullName>
    </submittedName>
</protein>
<organism evidence="2 3">
    <name type="scientific">Enhydra lutris kenyoni</name>
    <name type="common">northern sea otter</name>
    <dbReference type="NCBI Taxonomy" id="391180"/>
    <lineage>
        <taxon>Eukaryota</taxon>
        <taxon>Metazoa</taxon>
        <taxon>Chordata</taxon>
        <taxon>Craniata</taxon>
        <taxon>Vertebrata</taxon>
        <taxon>Euteleostomi</taxon>
        <taxon>Mammalia</taxon>
        <taxon>Eutheria</taxon>
        <taxon>Laurasiatheria</taxon>
        <taxon>Carnivora</taxon>
        <taxon>Caniformia</taxon>
        <taxon>Musteloidea</taxon>
        <taxon>Mustelidae</taxon>
        <taxon>Lutrinae</taxon>
        <taxon>Enhydra</taxon>
    </lineage>
</organism>
<proteinExistence type="predicted"/>
<accession>A0A2Y9K881</accession>
<keyword evidence="2" id="KW-1185">Reference proteome</keyword>
<feature type="compositionally biased region" description="Pro residues" evidence="1">
    <location>
        <begin position="127"/>
        <end position="150"/>
    </location>
</feature>
<evidence type="ECO:0000256" key="1">
    <source>
        <dbReference type="SAM" id="MobiDB-lite"/>
    </source>
</evidence>
<gene>
    <name evidence="3" type="primary">LOC111153206</name>
</gene>
<feature type="region of interest" description="Disordered" evidence="1">
    <location>
        <begin position="55"/>
        <end position="150"/>
    </location>
</feature>
<reference evidence="3" key="1">
    <citation type="submission" date="2025-08" db="UniProtKB">
        <authorList>
            <consortium name="RefSeq"/>
        </authorList>
    </citation>
    <scope>IDENTIFICATION</scope>
    <source>
        <tissue evidence="3">Blood</tissue>
    </source>
</reference>
<dbReference type="KEGG" id="elk:111153206"/>
<dbReference type="AlphaFoldDB" id="A0A2Y9K881"/>
<feature type="compositionally biased region" description="Low complexity" evidence="1">
    <location>
        <begin position="115"/>
        <end position="126"/>
    </location>
</feature>
<evidence type="ECO:0000313" key="2">
    <source>
        <dbReference type="Proteomes" id="UP000248482"/>
    </source>
</evidence>
<dbReference type="RefSeq" id="XP_022367794.1">
    <property type="nucleotide sequence ID" value="XM_022512086.1"/>
</dbReference>
<name>A0A2Y9K881_ENHLU</name>
<evidence type="ECO:0000313" key="3">
    <source>
        <dbReference type="RefSeq" id="XP_022367794.1"/>
    </source>
</evidence>
<sequence>MTPVPGTPVLLGSLTDTTPVALNINTWILPPSLNAAPPPHPPPLLQLLTLASRCPLPGSQRRAPQCGASKSATPQAPNGRPHLSVRRLGSHTRASSNSRPESPLGCAALHTLDRPSSPCSGTSSGPGRPPPVAGVPRPPPGPPPAPRLPF</sequence>
<dbReference type="Proteomes" id="UP000248482">
    <property type="component" value="Unplaced"/>
</dbReference>